<dbReference type="InterPro" id="IPR012296">
    <property type="entry name" value="Nuclease_put_TT1808"/>
</dbReference>
<reference evidence="3" key="1">
    <citation type="journal article" date="2011" name="MBio">
        <title>Novel metabolic attributes of the genus Cyanothece, comprising a group of unicellular nitrogen-fixing Cyanobacteria.</title>
        <authorList>
            <person name="Bandyopadhyay A."/>
            <person name="Elvitigala T."/>
            <person name="Welsh E."/>
            <person name="Stockel J."/>
            <person name="Liberton M."/>
            <person name="Min H."/>
            <person name="Sherman L.A."/>
            <person name="Pakrasi H.B."/>
        </authorList>
    </citation>
    <scope>NUCLEOTIDE SEQUENCE [LARGE SCALE GENOMIC DNA]</scope>
    <source>
        <strain evidence="3">PCC 7424</strain>
    </source>
</reference>
<name>B7KF88_GLOC7</name>
<dbReference type="InterPro" id="IPR008538">
    <property type="entry name" value="Uma2"/>
</dbReference>
<dbReference type="Gene3D" id="3.90.1570.10">
    <property type="entry name" value="tt1808, chain A"/>
    <property type="match status" value="1"/>
</dbReference>
<sequence>MITVISSPRNQIVLQGVRWETYKALVQDMEGQPGKRLTYDSGRLEIMTPLPIHETYKKLIDRFIEVTTEEMNLEIRSLGSCTWSREDLAQGLEPDECYYVEHELAVRGKTEIDLNNDPPPDLAIEIDITSSSLNRLQIYAALGVSEVWRYDGKTLIFYRLVEEEYQSQERSEVLPLLSRGDILRFLEQHQNMGETSLIRSFREWVREQLAQNK</sequence>
<dbReference type="RefSeq" id="WP_015955399.1">
    <property type="nucleotide sequence ID" value="NC_011729.1"/>
</dbReference>
<accession>B7KF88</accession>
<dbReference type="KEGG" id="cyc:PCC7424_3409"/>
<dbReference type="CDD" id="cd06260">
    <property type="entry name" value="DUF820-like"/>
    <property type="match status" value="1"/>
</dbReference>
<gene>
    <name evidence="2" type="ordered locus">PCC7424_3409</name>
</gene>
<evidence type="ECO:0000313" key="3">
    <source>
        <dbReference type="Proteomes" id="UP000002384"/>
    </source>
</evidence>
<proteinExistence type="predicted"/>
<dbReference type="HOGENOM" id="CLU_098557_0_0_3"/>
<dbReference type="EMBL" id="CP001291">
    <property type="protein sequence ID" value="ACK71804.1"/>
    <property type="molecule type" value="Genomic_DNA"/>
</dbReference>
<dbReference type="PANTHER" id="PTHR47152:SF2">
    <property type="entry name" value="SLR2084 PROTEIN"/>
    <property type="match status" value="1"/>
</dbReference>
<dbReference type="OrthoDB" id="427876at2"/>
<dbReference type="InterPro" id="IPR011335">
    <property type="entry name" value="Restrct_endonuc-II-like"/>
</dbReference>
<dbReference type="Proteomes" id="UP000002384">
    <property type="component" value="Chromosome"/>
</dbReference>
<keyword evidence="3" id="KW-1185">Reference proteome</keyword>
<protein>
    <recommendedName>
        <fullName evidence="1">Putative restriction endonuclease domain-containing protein</fullName>
    </recommendedName>
</protein>
<feature type="domain" description="Putative restriction endonuclease" evidence="1">
    <location>
        <begin position="20"/>
        <end position="177"/>
    </location>
</feature>
<dbReference type="Pfam" id="PF05685">
    <property type="entry name" value="Uma2"/>
    <property type="match status" value="1"/>
</dbReference>
<evidence type="ECO:0000259" key="1">
    <source>
        <dbReference type="Pfam" id="PF05685"/>
    </source>
</evidence>
<dbReference type="STRING" id="65393.PCC7424_3409"/>
<dbReference type="PANTHER" id="PTHR47152">
    <property type="entry name" value="SLR2084 PROTEIN-RELATED"/>
    <property type="match status" value="1"/>
</dbReference>
<evidence type="ECO:0000313" key="2">
    <source>
        <dbReference type="EMBL" id="ACK71804.1"/>
    </source>
</evidence>
<dbReference type="SUPFAM" id="SSF52980">
    <property type="entry name" value="Restriction endonuclease-like"/>
    <property type="match status" value="1"/>
</dbReference>
<organism evidence="2 3">
    <name type="scientific">Gloeothece citriformis (strain PCC 7424)</name>
    <name type="common">Cyanothece sp. (strain PCC 7424)</name>
    <dbReference type="NCBI Taxonomy" id="65393"/>
    <lineage>
        <taxon>Bacteria</taxon>
        <taxon>Bacillati</taxon>
        <taxon>Cyanobacteriota</taxon>
        <taxon>Cyanophyceae</taxon>
        <taxon>Oscillatoriophycideae</taxon>
        <taxon>Chroococcales</taxon>
        <taxon>Aphanothecaceae</taxon>
        <taxon>Gloeothece</taxon>
        <taxon>Gloeothece citriformis</taxon>
    </lineage>
</organism>
<dbReference type="AlphaFoldDB" id="B7KF88"/>
<dbReference type="eggNOG" id="COG4636">
    <property type="taxonomic scope" value="Bacteria"/>
</dbReference>